<evidence type="ECO:0000256" key="3">
    <source>
        <dbReference type="ARBA" id="ARBA00022593"/>
    </source>
</evidence>
<dbReference type="CDD" id="cd19527">
    <property type="entry name" value="RecA-like_PEX6_r2"/>
    <property type="match status" value="1"/>
</dbReference>
<dbReference type="SMART" id="SM00382">
    <property type="entry name" value="AAA"/>
    <property type="match status" value="2"/>
</dbReference>
<dbReference type="CDD" id="cd19481">
    <property type="entry name" value="RecA-like_protease"/>
    <property type="match status" value="1"/>
</dbReference>
<dbReference type="InterPro" id="IPR027417">
    <property type="entry name" value="P-loop_NTPase"/>
</dbReference>
<evidence type="ECO:0000259" key="11">
    <source>
        <dbReference type="SMART" id="SM00382"/>
    </source>
</evidence>
<feature type="domain" description="AAA+ ATPase" evidence="11">
    <location>
        <begin position="764"/>
        <end position="899"/>
    </location>
</feature>
<dbReference type="GeneID" id="106807907"/>
<keyword evidence="6" id="KW-0067">ATP-binding</keyword>
<protein>
    <recommendedName>
        <fullName evidence="8">Peroxisomal ATPase PEX6</fullName>
    </recommendedName>
    <alternativeName>
        <fullName evidence="9">Peroxin-6</fullName>
    </alternativeName>
</protein>
<feature type="domain" description="AAA+ ATPase" evidence="11">
    <location>
        <begin position="1041"/>
        <end position="1179"/>
    </location>
</feature>
<dbReference type="InterPro" id="IPR047533">
    <property type="entry name" value="RecA-like_PEX6_r2"/>
</dbReference>
<dbReference type="SUPFAM" id="SSF52540">
    <property type="entry name" value="P-loop containing nucleoside triphosphate hydrolases"/>
    <property type="match status" value="2"/>
</dbReference>
<dbReference type="Gene3D" id="1.10.8.60">
    <property type="match status" value="2"/>
</dbReference>
<dbReference type="InterPro" id="IPR003593">
    <property type="entry name" value="AAA+_ATPase"/>
</dbReference>
<evidence type="ECO:0000256" key="5">
    <source>
        <dbReference type="ARBA" id="ARBA00022801"/>
    </source>
</evidence>
<evidence type="ECO:0000256" key="4">
    <source>
        <dbReference type="ARBA" id="ARBA00022741"/>
    </source>
</evidence>
<dbReference type="RefSeq" id="XP_014665905.1">
    <property type="nucleotide sequence ID" value="XM_014810419.1"/>
</dbReference>
<keyword evidence="7" id="KW-0472">Membrane</keyword>
<dbReference type="PANTHER" id="PTHR23077">
    <property type="entry name" value="AAA-FAMILY ATPASE"/>
    <property type="match status" value="1"/>
</dbReference>
<evidence type="ECO:0000313" key="12">
    <source>
        <dbReference type="Proteomes" id="UP000695022"/>
    </source>
</evidence>
<dbReference type="InterPro" id="IPR003959">
    <property type="entry name" value="ATPase_AAA_core"/>
</dbReference>
<evidence type="ECO:0000256" key="10">
    <source>
        <dbReference type="ARBA" id="ARBA00048778"/>
    </source>
</evidence>
<sequence>MSAPVSYMSSWKFKLYSFEIGHHPLHIGIPKEHSHGIFWKESSDECIVSIKDSDHVKKVGLSCLFAHLHCIKVESDKYVNTHTTTSTSNTHIPVGTYSHPQDLHVLCTEMFLRHYGFHCDDSVVINRVNMFPLERVVLAAKSDSVFSWLKSQEFMTGLLLSVCEGLVLCRKGDVLLSPISELLVKDDTFTESRFFDTVVLDCEPQNQGLLTLKSEIIITHAVNECCDNSDLELKDSVSNMASLSTCDSNDFVKVDQVGDELNLQISSDDDTLVVSETVPQSVDKTGVFHPCIMPQSFLNQGLCDTSLKDDGHVIGVTSKVLNEQRITNGSWVVIEKLHSSGDAEPMELTPHPQLQSKECIEHCSFNSEVLSSSDVNHGIKQKPVNVEDKRICEYPRYCSRRLVQVHAIEKHKLGETMKDKIVYMSPLLWFNFNVHPSQLVQEKAKARIKSLTADTLVDERVQLGVQPNDRYPSHAKEVHIAIVESPEYSPKADYTSVLQAYFVEHRLLSEGDIFCISLKHSVSNMASLSTCDSNDFVKVDQVGDELNLQISSDDDTLVVSETVPNLGDAEPMELTPHPQLQSKECIEHCSFNSEVLSSSDVNTWDKTETGEPHAKEVHIAIVESPEYSPKADYTSVLQAYFVEHRLLSEGDIFCISLKQTESIQQAEDTRSTRSPAVYFKVMKLLPLSDTPYQPAALVDIQHTSLFQAGTVQSFVPMLMKTYLTGEGSDVMWDWPMPAGLVQYSQQLMNAILPHLHNRCECREVAPTIVVTGPRGVGKNTVVKAVAKQLNMHIYQLNCYELHGETSASSEAKMKNVLNRAQLYAPCILLLRNIHIISKDREGTSDDPRVIGSIVEMLSSFQSLRLSHPVIIVGTTSDPRHMPAEFFSAFLHEVVIKVPSEAERADILHALLAMRTICHENVSVLHLAQRTAGMVLGDLCALVAQTNRAAYRRVLSACTHQHTQLTEAEEESIRLAGVSVRAVDFEMALDQLQAAHADVIGAPKIPNVTWEDVGGLTDAKTAILDTIQLPLRQPELFAAGMRRSGLLLYGPPGTGKTLLAKAVATECSLNFLSVKGPELINMYVGQSEENVREVFSRARTAAPSVIFFDELDSLAPNRGRSGDSGGVSDRVVSQLLAELDGLVKTSSVFVIAATNRPDLLDPALLRPGRFDKLVYVGVSRDKADQLKILTALTRKFNFSEDVDIREIVDDCPANLTGADFYALCSDSMLHAITRNMDELERGTLKEEDIQVTVNQSDFRIALRNLVPSVSENELARYQDLDTHFNL</sequence>
<keyword evidence="3" id="KW-0962">Peroxisome biogenesis</keyword>
<evidence type="ECO:0000256" key="7">
    <source>
        <dbReference type="ARBA" id="ARBA00023136"/>
    </source>
</evidence>
<gene>
    <name evidence="13" type="primary">LOC106807907</name>
</gene>
<accession>A0ABM1E134</accession>
<dbReference type="InterPro" id="IPR003960">
    <property type="entry name" value="ATPase_AAA_CS"/>
</dbReference>
<comment type="similarity">
    <text evidence="2">Belongs to the AAA ATPase family.</text>
</comment>
<name>A0ABM1E134_PRICU</name>
<comment type="subcellular location">
    <subcellularLocation>
        <location evidence="1">Membrane</location>
    </subcellularLocation>
</comment>
<keyword evidence="5" id="KW-0378">Hydrolase</keyword>
<dbReference type="Proteomes" id="UP000695022">
    <property type="component" value="Unplaced"/>
</dbReference>
<evidence type="ECO:0000256" key="9">
    <source>
        <dbReference type="ARBA" id="ARBA00034920"/>
    </source>
</evidence>
<dbReference type="Pfam" id="PF00004">
    <property type="entry name" value="AAA"/>
    <property type="match status" value="2"/>
</dbReference>
<comment type="catalytic activity">
    <reaction evidence="10">
        <text>ATP + H2O = ADP + phosphate + H(+)</text>
        <dbReference type="Rhea" id="RHEA:13065"/>
        <dbReference type="ChEBI" id="CHEBI:15377"/>
        <dbReference type="ChEBI" id="CHEBI:15378"/>
        <dbReference type="ChEBI" id="CHEBI:30616"/>
        <dbReference type="ChEBI" id="CHEBI:43474"/>
        <dbReference type="ChEBI" id="CHEBI:456216"/>
    </reaction>
    <physiologicalReaction direction="left-to-right" evidence="10">
        <dbReference type="Rhea" id="RHEA:13066"/>
    </physiologicalReaction>
</comment>
<dbReference type="Gene3D" id="3.40.50.300">
    <property type="entry name" value="P-loop containing nucleotide triphosphate hydrolases"/>
    <property type="match status" value="2"/>
</dbReference>
<evidence type="ECO:0000313" key="13">
    <source>
        <dbReference type="RefSeq" id="XP_014665905.1"/>
    </source>
</evidence>
<dbReference type="PROSITE" id="PS00674">
    <property type="entry name" value="AAA"/>
    <property type="match status" value="1"/>
</dbReference>
<keyword evidence="4" id="KW-0547">Nucleotide-binding</keyword>
<evidence type="ECO:0000256" key="8">
    <source>
        <dbReference type="ARBA" id="ARBA00034811"/>
    </source>
</evidence>
<keyword evidence="12" id="KW-1185">Reference proteome</keyword>
<reference evidence="13" key="1">
    <citation type="submission" date="2025-08" db="UniProtKB">
        <authorList>
            <consortium name="RefSeq"/>
        </authorList>
    </citation>
    <scope>IDENTIFICATION</scope>
</reference>
<evidence type="ECO:0000256" key="1">
    <source>
        <dbReference type="ARBA" id="ARBA00004370"/>
    </source>
</evidence>
<evidence type="ECO:0000256" key="2">
    <source>
        <dbReference type="ARBA" id="ARBA00006914"/>
    </source>
</evidence>
<evidence type="ECO:0000256" key="6">
    <source>
        <dbReference type="ARBA" id="ARBA00022840"/>
    </source>
</evidence>
<dbReference type="PANTHER" id="PTHR23077:SF9">
    <property type="entry name" value="PEROXISOMAL ATPASE PEX6"/>
    <property type="match status" value="1"/>
</dbReference>
<proteinExistence type="inferred from homology"/>
<dbReference type="InterPro" id="IPR050168">
    <property type="entry name" value="AAA_ATPase_domain"/>
</dbReference>
<organism evidence="12 13">
    <name type="scientific">Priapulus caudatus</name>
    <name type="common">Priapulid worm</name>
    <dbReference type="NCBI Taxonomy" id="37621"/>
    <lineage>
        <taxon>Eukaryota</taxon>
        <taxon>Metazoa</taxon>
        <taxon>Ecdysozoa</taxon>
        <taxon>Scalidophora</taxon>
        <taxon>Priapulida</taxon>
        <taxon>Priapulimorpha</taxon>
        <taxon>Priapulimorphida</taxon>
        <taxon>Priapulidae</taxon>
        <taxon>Priapulus</taxon>
    </lineage>
</organism>